<dbReference type="Pfam" id="PF04185">
    <property type="entry name" value="Phosphoesterase"/>
    <property type="match status" value="1"/>
</dbReference>
<dbReference type="InterPro" id="IPR007312">
    <property type="entry name" value="Phosphoesterase"/>
</dbReference>
<reference evidence="4 5" key="1">
    <citation type="submission" date="2019-10" db="EMBL/GenBank/DDBJ databases">
        <title>Genomic analysis of Raineyella sp. CBA3103.</title>
        <authorList>
            <person name="Roh S.W."/>
        </authorList>
    </citation>
    <scope>NUCLEOTIDE SEQUENCE [LARGE SCALE GENOMIC DNA]</scope>
    <source>
        <strain evidence="4 5">CBA3103</strain>
    </source>
</reference>
<dbReference type="GO" id="GO:0009395">
    <property type="term" value="P:phospholipid catabolic process"/>
    <property type="evidence" value="ECO:0007669"/>
    <property type="project" value="TreeGrafter"/>
</dbReference>
<dbReference type="GO" id="GO:0042578">
    <property type="term" value="F:phosphoric ester hydrolase activity"/>
    <property type="evidence" value="ECO:0007669"/>
    <property type="project" value="UniProtKB-ARBA"/>
</dbReference>
<accession>A0A5Q2FB65</accession>
<dbReference type="Gene3D" id="3.40.720.10">
    <property type="entry name" value="Alkaline Phosphatase, subunit A"/>
    <property type="match status" value="2"/>
</dbReference>
<dbReference type="EMBL" id="CP045725">
    <property type="protein sequence ID" value="QGF22644.1"/>
    <property type="molecule type" value="Genomic_DNA"/>
</dbReference>
<keyword evidence="2" id="KW-0843">Virulence</keyword>
<evidence type="ECO:0000313" key="5">
    <source>
        <dbReference type="Proteomes" id="UP000386847"/>
    </source>
</evidence>
<evidence type="ECO:0000256" key="2">
    <source>
        <dbReference type="ARBA" id="ARBA00023026"/>
    </source>
</evidence>
<evidence type="ECO:0000256" key="1">
    <source>
        <dbReference type="ARBA" id="ARBA00022801"/>
    </source>
</evidence>
<dbReference type="Proteomes" id="UP000386847">
    <property type="component" value="Chromosome"/>
</dbReference>
<dbReference type="AlphaFoldDB" id="A0A5Q2FB65"/>
<dbReference type="PANTHER" id="PTHR31956:SF1">
    <property type="entry name" value="NON-SPECIFIC PHOSPHOLIPASE C1"/>
    <property type="match status" value="1"/>
</dbReference>
<dbReference type="KEGG" id="rain:Rai3103_01945"/>
<dbReference type="InterPro" id="IPR017850">
    <property type="entry name" value="Alkaline_phosphatase_core_sf"/>
</dbReference>
<keyword evidence="5" id="KW-1185">Reference proteome</keyword>
<evidence type="ECO:0000256" key="3">
    <source>
        <dbReference type="SAM" id="MobiDB-lite"/>
    </source>
</evidence>
<feature type="region of interest" description="Disordered" evidence="3">
    <location>
        <begin position="441"/>
        <end position="542"/>
    </location>
</feature>
<sequence length="542" mass="58998">MVSGLAAIDHVVVLMLENRSFDHMLGFLYADAGNISPTGQPFEGLTGQESCPDASGNPVTVVRMTPSTPSVYFMPGADPGEGYVNTNEQLFGSSTAPAAGTRPAMQGFVTNYATAIADNLQRHWYVVPGTKPEWIMNCHSPQTLPVLSALARGFAVCDHWFCSVPTQTMPNRAFVSAGTSQGHLDNHTKVFTVPSIFGRLEQAGQRWRICGYDATSLTQRDFPDTAGATPDHFGQFADFQHDCAGGTLPAYTFLEPNWSSSGNSEHPNYDMARGEQLLLDTYHAVRTSPQWPTTGLVITFDEHGGCYDHVAPPWGATPPDASIGEFGFDFTRFGVRVPTVLISPLIPAGTVFRSPTDVPLDHTSVLATLERRWGLPALTARDAAAPDFGAVFSLETARTDDPLAGVTAPPRRHSPPTWPPRCRTCSTRSPSWWRTIRAWNSRRRSPVQPRRSSTSSRPGRPRSAGQRQWPPHRSRGRNPSRPVSAVPGGILEPGPRPVRIPPLSSVTVTLPLEQRKARQCSGLPVTGRPPPSGSRSRFPRTP</sequence>
<name>A0A5Q2FB65_9ACTN</name>
<protein>
    <submittedName>
        <fullName evidence="4">Phosphoesterase</fullName>
    </submittedName>
</protein>
<proteinExistence type="predicted"/>
<dbReference type="PANTHER" id="PTHR31956">
    <property type="entry name" value="NON-SPECIFIC PHOSPHOLIPASE C4-RELATED"/>
    <property type="match status" value="1"/>
</dbReference>
<organism evidence="4 5">
    <name type="scientific">Raineyella fluvialis</name>
    <dbReference type="NCBI Taxonomy" id="2662261"/>
    <lineage>
        <taxon>Bacteria</taxon>
        <taxon>Bacillati</taxon>
        <taxon>Actinomycetota</taxon>
        <taxon>Actinomycetes</taxon>
        <taxon>Propionibacteriales</taxon>
        <taxon>Propionibacteriaceae</taxon>
        <taxon>Raineyella</taxon>
    </lineage>
</organism>
<gene>
    <name evidence="4" type="ORF">Rai3103_01945</name>
</gene>
<evidence type="ECO:0000313" key="4">
    <source>
        <dbReference type="EMBL" id="QGF22644.1"/>
    </source>
</evidence>
<keyword evidence="1" id="KW-0378">Hydrolase</keyword>
<feature type="compositionally biased region" description="Low complexity" evidence="3">
    <location>
        <begin position="446"/>
        <end position="463"/>
    </location>
</feature>
<feature type="compositionally biased region" description="Low complexity" evidence="3">
    <location>
        <begin position="533"/>
        <end position="542"/>
    </location>
</feature>
<feature type="region of interest" description="Disordered" evidence="3">
    <location>
        <begin position="401"/>
        <end position="427"/>
    </location>
</feature>